<gene>
    <name evidence="2" type="ORF">RO21_06445</name>
</gene>
<evidence type="ECO:0000313" key="2">
    <source>
        <dbReference type="EMBL" id="KMK51438.1"/>
    </source>
</evidence>
<organism evidence="2 3">
    <name type="scientific">Muribacter muris</name>
    <dbReference type="NCBI Taxonomy" id="67855"/>
    <lineage>
        <taxon>Bacteria</taxon>
        <taxon>Pseudomonadati</taxon>
        <taxon>Pseudomonadota</taxon>
        <taxon>Gammaproteobacteria</taxon>
        <taxon>Pasteurellales</taxon>
        <taxon>Pasteurellaceae</taxon>
        <taxon>Muribacter</taxon>
    </lineage>
</organism>
<accession>A0A0J5P4T1</accession>
<keyword evidence="1" id="KW-0472">Membrane</keyword>
<keyword evidence="1" id="KW-0812">Transmembrane</keyword>
<keyword evidence="3" id="KW-1185">Reference proteome</keyword>
<comment type="caution">
    <text evidence="2">The sequence shown here is derived from an EMBL/GenBank/DDBJ whole genome shotgun (WGS) entry which is preliminary data.</text>
</comment>
<dbReference type="Proteomes" id="UP000036270">
    <property type="component" value="Unassembled WGS sequence"/>
</dbReference>
<dbReference type="RefSeq" id="WP_047976977.1">
    <property type="nucleotide sequence ID" value="NZ_JWIZ01000035.1"/>
</dbReference>
<reference evidence="2 3" key="1">
    <citation type="submission" date="2014-12" db="EMBL/GenBank/DDBJ databases">
        <title>Reclassification of Actinobacillus muris as Muribacter muris.</title>
        <authorList>
            <person name="Christensen H."/>
            <person name="Nicklas W."/>
            <person name="Bisgaard M."/>
        </authorList>
    </citation>
    <scope>NUCLEOTIDE SEQUENCE [LARGE SCALE GENOMIC DNA]</scope>
    <source>
        <strain evidence="2 3">Ackerman80-443D</strain>
    </source>
</reference>
<evidence type="ECO:0000256" key="1">
    <source>
        <dbReference type="SAM" id="Phobius"/>
    </source>
</evidence>
<protein>
    <submittedName>
        <fullName evidence="2">Uncharacterized protein</fullName>
    </submittedName>
</protein>
<sequence length="65" mass="7669">MTIDKKDEKFIEISRFFGTFLAVRAFWLLTFANFAKLFERNKDEFTSSMTAPAQRLSKSRHLAMM</sequence>
<dbReference type="EMBL" id="JWIZ01000035">
    <property type="protein sequence ID" value="KMK51438.1"/>
    <property type="molecule type" value="Genomic_DNA"/>
</dbReference>
<evidence type="ECO:0000313" key="3">
    <source>
        <dbReference type="Proteomes" id="UP000036270"/>
    </source>
</evidence>
<keyword evidence="1" id="KW-1133">Transmembrane helix</keyword>
<dbReference type="AlphaFoldDB" id="A0A0J5P4T1"/>
<feature type="transmembrane region" description="Helical" evidence="1">
    <location>
        <begin position="16"/>
        <end position="35"/>
    </location>
</feature>
<proteinExistence type="predicted"/>
<name>A0A0J5P4T1_9PAST</name>